<proteinExistence type="inferred from homology"/>
<evidence type="ECO:0000256" key="3">
    <source>
        <dbReference type="ARBA" id="ARBA00008919"/>
    </source>
</evidence>
<evidence type="ECO:0000313" key="16">
    <source>
        <dbReference type="Proteomes" id="UP000759131"/>
    </source>
</evidence>
<keyword evidence="4 12" id="KW-0328">Glycosyltransferase</keyword>
<keyword evidence="5 12" id="KW-0808">Transferase</keyword>
<sequence>MVCIHKIILFWTKYFDETIEQYFKITAGPVIIDNEYCGLTSLTTPCWVTSNKRHVNNSHAIVFHWRDINARQRPRYRRPDQLWTLYNMEAPPNTPYHTFDNDIDNKFVFNMTATYRPDSDLYVPYGRVVKVADKDTDESVNDLMLNANFNNKTKLIAWIVSHCDTSGGRQQYVRELQEYITVDVYGGCGPYDCQPRRSVHCMQNVANSYMFYLSFENSVC</sequence>
<dbReference type="InterPro" id="IPR031481">
    <property type="entry name" value="Glyco_tran_10_N"/>
</dbReference>
<dbReference type="AlphaFoldDB" id="A0A7R9L2N2"/>
<comment type="subcellular location">
    <subcellularLocation>
        <location evidence="1 12">Golgi apparatus</location>
        <location evidence="1 12">Golgi stack membrane</location>
        <topology evidence="1 12">Single-pass type II membrane protein</topology>
    </subcellularLocation>
</comment>
<keyword evidence="7" id="KW-0735">Signal-anchor</keyword>
<keyword evidence="10" id="KW-0472">Membrane</keyword>
<keyword evidence="11" id="KW-0325">Glycoprotein</keyword>
<keyword evidence="9 12" id="KW-0333">Golgi apparatus</keyword>
<evidence type="ECO:0000256" key="4">
    <source>
        <dbReference type="ARBA" id="ARBA00022676"/>
    </source>
</evidence>
<evidence type="ECO:0000313" key="15">
    <source>
        <dbReference type="EMBL" id="CAD7634001.1"/>
    </source>
</evidence>
<reference evidence="15" key="1">
    <citation type="submission" date="2020-11" db="EMBL/GenBank/DDBJ databases">
        <authorList>
            <person name="Tran Van P."/>
        </authorList>
    </citation>
    <scope>NUCLEOTIDE SEQUENCE</scope>
</reference>
<dbReference type="UniPathway" id="UPA00378"/>
<accession>A0A7R9L2N2</accession>
<comment type="similarity">
    <text evidence="3 12">Belongs to the glycosyltransferase 10 family.</text>
</comment>
<evidence type="ECO:0000256" key="6">
    <source>
        <dbReference type="ARBA" id="ARBA00022692"/>
    </source>
</evidence>
<evidence type="ECO:0000259" key="13">
    <source>
        <dbReference type="Pfam" id="PF00852"/>
    </source>
</evidence>
<organism evidence="15">
    <name type="scientific">Medioppia subpectinata</name>
    <dbReference type="NCBI Taxonomy" id="1979941"/>
    <lineage>
        <taxon>Eukaryota</taxon>
        <taxon>Metazoa</taxon>
        <taxon>Ecdysozoa</taxon>
        <taxon>Arthropoda</taxon>
        <taxon>Chelicerata</taxon>
        <taxon>Arachnida</taxon>
        <taxon>Acari</taxon>
        <taxon>Acariformes</taxon>
        <taxon>Sarcoptiformes</taxon>
        <taxon>Oribatida</taxon>
        <taxon>Brachypylina</taxon>
        <taxon>Oppioidea</taxon>
        <taxon>Oppiidae</taxon>
        <taxon>Medioppia</taxon>
    </lineage>
</organism>
<dbReference type="Proteomes" id="UP000759131">
    <property type="component" value="Unassembled WGS sequence"/>
</dbReference>
<keyword evidence="6 12" id="KW-0812">Transmembrane</keyword>
<gene>
    <name evidence="15" type="ORF">OSB1V03_LOCUS14397</name>
</gene>
<feature type="domain" description="Fucosyltransferase C-terminal" evidence="13">
    <location>
        <begin position="150"/>
        <end position="220"/>
    </location>
</feature>
<dbReference type="PANTHER" id="PTHR48438:SF1">
    <property type="entry name" value="ALPHA-(1,3)-FUCOSYLTRANSFERASE C-RELATED"/>
    <property type="match status" value="1"/>
</dbReference>
<evidence type="ECO:0000256" key="7">
    <source>
        <dbReference type="ARBA" id="ARBA00022968"/>
    </source>
</evidence>
<keyword evidence="16" id="KW-1185">Reference proteome</keyword>
<evidence type="ECO:0000256" key="11">
    <source>
        <dbReference type="ARBA" id="ARBA00023180"/>
    </source>
</evidence>
<evidence type="ECO:0000256" key="10">
    <source>
        <dbReference type="ARBA" id="ARBA00023136"/>
    </source>
</evidence>
<dbReference type="SUPFAM" id="SSF53756">
    <property type="entry name" value="UDP-Glycosyltransferase/glycogen phosphorylase"/>
    <property type="match status" value="1"/>
</dbReference>
<evidence type="ECO:0000256" key="2">
    <source>
        <dbReference type="ARBA" id="ARBA00004922"/>
    </source>
</evidence>
<dbReference type="OrthoDB" id="427096at2759"/>
<dbReference type="PANTHER" id="PTHR48438">
    <property type="entry name" value="ALPHA-(1,3)-FUCOSYLTRANSFERASE C-RELATED"/>
    <property type="match status" value="1"/>
</dbReference>
<evidence type="ECO:0000256" key="9">
    <source>
        <dbReference type="ARBA" id="ARBA00023034"/>
    </source>
</evidence>
<evidence type="ECO:0000256" key="5">
    <source>
        <dbReference type="ARBA" id="ARBA00022679"/>
    </source>
</evidence>
<keyword evidence="8" id="KW-1133">Transmembrane helix</keyword>
<dbReference type="EMBL" id="CAJPIZ010013784">
    <property type="protein sequence ID" value="CAG2114431.1"/>
    <property type="molecule type" value="Genomic_DNA"/>
</dbReference>
<dbReference type="InterPro" id="IPR055270">
    <property type="entry name" value="Glyco_tran_10_C"/>
</dbReference>
<feature type="domain" description="Fucosyltransferase N-terminal" evidence="14">
    <location>
        <begin position="6"/>
        <end position="126"/>
    </location>
</feature>
<dbReference type="EC" id="2.4.1.-" evidence="12"/>
<comment type="pathway">
    <text evidence="2">Protein modification; protein glycosylation.</text>
</comment>
<evidence type="ECO:0000259" key="14">
    <source>
        <dbReference type="Pfam" id="PF17039"/>
    </source>
</evidence>
<dbReference type="Pfam" id="PF17039">
    <property type="entry name" value="Glyco_tran_10_N"/>
    <property type="match status" value="1"/>
</dbReference>
<dbReference type="GO" id="GO:0032580">
    <property type="term" value="C:Golgi cisterna membrane"/>
    <property type="evidence" value="ECO:0007669"/>
    <property type="project" value="UniProtKB-SubCell"/>
</dbReference>
<dbReference type="Gene3D" id="3.40.50.11660">
    <property type="entry name" value="Glycosyl transferase family 10, C-terminal domain"/>
    <property type="match status" value="1"/>
</dbReference>
<dbReference type="InterPro" id="IPR038577">
    <property type="entry name" value="GT10-like_C_sf"/>
</dbReference>
<dbReference type="GO" id="GO:0008417">
    <property type="term" value="F:fucosyltransferase activity"/>
    <property type="evidence" value="ECO:0007669"/>
    <property type="project" value="InterPro"/>
</dbReference>
<dbReference type="InterPro" id="IPR001503">
    <property type="entry name" value="Glyco_trans_10"/>
</dbReference>
<evidence type="ECO:0000256" key="1">
    <source>
        <dbReference type="ARBA" id="ARBA00004447"/>
    </source>
</evidence>
<evidence type="ECO:0000256" key="12">
    <source>
        <dbReference type="RuleBase" id="RU003832"/>
    </source>
</evidence>
<evidence type="ECO:0000256" key="8">
    <source>
        <dbReference type="ARBA" id="ARBA00022989"/>
    </source>
</evidence>
<feature type="non-terminal residue" evidence="15">
    <location>
        <position position="1"/>
    </location>
</feature>
<dbReference type="EMBL" id="OC868359">
    <property type="protein sequence ID" value="CAD7634001.1"/>
    <property type="molecule type" value="Genomic_DNA"/>
</dbReference>
<name>A0A7R9L2N2_9ACAR</name>
<protein>
    <recommendedName>
        <fullName evidence="12">Fucosyltransferase</fullName>
        <ecNumber evidence="12">2.4.1.-</ecNumber>
    </recommendedName>
</protein>
<dbReference type="Pfam" id="PF00852">
    <property type="entry name" value="Glyco_transf_10"/>
    <property type="match status" value="1"/>
</dbReference>